<dbReference type="Gene3D" id="1.10.357.140">
    <property type="entry name" value="UbiA prenyltransferase"/>
    <property type="match status" value="1"/>
</dbReference>
<evidence type="ECO:0000256" key="1">
    <source>
        <dbReference type="ARBA" id="ARBA00004141"/>
    </source>
</evidence>
<evidence type="ECO:0000256" key="5">
    <source>
        <dbReference type="ARBA" id="ARBA00023136"/>
    </source>
</evidence>
<dbReference type="Pfam" id="PF01040">
    <property type="entry name" value="UbiA"/>
    <property type="match status" value="1"/>
</dbReference>
<reference evidence="7 8" key="1">
    <citation type="submission" date="2019-08" db="EMBL/GenBank/DDBJ databases">
        <title>Genome of Luteibaculum oceani JCM 18817.</title>
        <authorList>
            <person name="Bowman J.P."/>
        </authorList>
    </citation>
    <scope>NUCLEOTIDE SEQUENCE [LARGE SCALE GENOMIC DNA]</scope>
    <source>
        <strain evidence="7 8">JCM 18817</strain>
    </source>
</reference>
<dbReference type="GO" id="GO:0016765">
    <property type="term" value="F:transferase activity, transferring alkyl or aryl (other than methyl) groups"/>
    <property type="evidence" value="ECO:0007669"/>
    <property type="project" value="InterPro"/>
</dbReference>
<dbReference type="PANTHER" id="PTHR42723:SF1">
    <property type="entry name" value="CHLOROPHYLL SYNTHASE, CHLOROPLASTIC"/>
    <property type="match status" value="1"/>
</dbReference>
<feature type="transmembrane region" description="Helical" evidence="6">
    <location>
        <begin position="304"/>
        <end position="324"/>
    </location>
</feature>
<feature type="transmembrane region" description="Helical" evidence="6">
    <location>
        <begin position="12"/>
        <end position="30"/>
    </location>
</feature>
<dbReference type="EMBL" id="VORB01000008">
    <property type="protein sequence ID" value="TXC77052.1"/>
    <property type="molecule type" value="Genomic_DNA"/>
</dbReference>
<evidence type="ECO:0000256" key="6">
    <source>
        <dbReference type="SAM" id="Phobius"/>
    </source>
</evidence>
<dbReference type="Proteomes" id="UP000321168">
    <property type="component" value="Unassembled WGS sequence"/>
</dbReference>
<keyword evidence="4 6" id="KW-1133">Transmembrane helix</keyword>
<feature type="transmembrane region" description="Helical" evidence="6">
    <location>
        <begin position="268"/>
        <end position="292"/>
    </location>
</feature>
<dbReference type="CDD" id="cd13961">
    <property type="entry name" value="PT_UbiA_DGGGPS"/>
    <property type="match status" value="1"/>
</dbReference>
<dbReference type="AlphaFoldDB" id="A0A5C6UUK1"/>
<dbReference type="GO" id="GO:0016020">
    <property type="term" value="C:membrane"/>
    <property type="evidence" value="ECO:0007669"/>
    <property type="project" value="UniProtKB-SubCell"/>
</dbReference>
<feature type="transmembrane region" description="Helical" evidence="6">
    <location>
        <begin position="42"/>
        <end position="66"/>
    </location>
</feature>
<sequence>MKNTLAFIKLARPLNLVIIAATLYAMRYWVLLPMLEPKNFELPSSLGLFTLLVISVVMIAAGGNIINDYFDTKTDAVNKPGRMIVGVHLDRRVALYSHGILTFLGIGLGAYYGYQTGTLRFIVLHVFVAISLWYYSTYFKRETPLGNFVIALLTGLVPLTIGFFDLFPIVKSVSKETATELADQGLSLMVYFKILIYWILGFSLFAFWGNLIRELLKDLADLKGDIKAGRRTLPIVLGEKGGLWISVGYVLVWCLGLLIVEWQFLDSTLSLCYILGLLIFPMLAILAMMFRFPNEKTYKRAATGVKWILFFGLCFSYFVKTIVFE</sequence>
<accession>A0A5C6UUK1</accession>
<feature type="transmembrane region" description="Helical" evidence="6">
    <location>
        <begin position="148"/>
        <end position="170"/>
    </location>
</feature>
<dbReference type="InterPro" id="IPR000537">
    <property type="entry name" value="UbiA_prenyltransferase"/>
</dbReference>
<feature type="transmembrane region" description="Helical" evidence="6">
    <location>
        <begin position="190"/>
        <end position="208"/>
    </location>
</feature>
<feature type="transmembrane region" description="Helical" evidence="6">
    <location>
        <begin position="241"/>
        <end position="262"/>
    </location>
</feature>
<evidence type="ECO:0000313" key="8">
    <source>
        <dbReference type="Proteomes" id="UP000321168"/>
    </source>
</evidence>
<feature type="transmembrane region" description="Helical" evidence="6">
    <location>
        <begin position="93"/>
        <end position="112"/>
    </location>
</feature>
<dbReference type="InterPro" id="IPR044878">
    <property type="entry name" value="UbiA_sf"/>
</dbReference>
<organism evidence="7 8">
    <name type="scientific">Luteibaculum oceani</name>
    <dbReference type="NCBI Taxonomy" id="1294296"/>
    <lineage>
        <taxon>Bacteria</taxon>
        <taxon>Pseudomonadati</taxon>
        <taxon>Bacteroidota</taxon>
        <taxon>Flavobacteriia</taxon>
        <taxon>Flavobacteriales</taxon>
        <taxon>Luteibaculaceae</taxon>
        <taxon>Luteibaculum</taxon>
    </lineage>
</organism>
<gene>
    <name evidence="7" type="ORF">FRX97_09305</name>
</gene>
<protein>
    <recommendedName>
        <fullName evidence="9">Prenyltransferase</fullName>
    </recommendedName>
</protein>
<keyword evidence="3 6" id="KW-0812">Transmembrane</keyword>
<evidence type="ECO:0000256" key="2">
    <source>
        <dbReference type="ARBA" id="ARBA00022475"/>
    </source>
</evidence>
<evidence type="ECO:0000313" key="7">
    <source>
        <dbReference type="EMBL" id="TXC77052.1"/>
    </source>
</evidence>
<dbReference type="PANTHER" id="PTHR42723">
    <property type="entry name" value="CHLOROPHYLL SYNTHASE"/>
    <property type="match status" value="1"/>
</dbReference>
<name>A0A5C6UUK1_9FLAO</name>
<keyword evidence="2" id="KW-1003">Cell membrane</keyword>
<keyword evidence="8" id="KW-1185">Reference proteome</keyword>
<dbReference type="Gene3D" id="1.20.120.1780">
    <property type="entry name" value="UbiA prenyltransferase"/>
    <property type="match status" value="1"/>
</dbReference>
<feature type="transmembrane region" description="Helical" evidence="6">
    <location>
        <begin position="118"/>
        <end position="136"/>
    </location>
</feature>
<keyword evidence="5 6" id="KW-0472">Membrane</keyword>
<dbReference type="RefSeq" id="WP_147014940.1">
    <property type="nucleotide sequence ID" value="NZ_VORB01000008.1"/>
</dbReference>
<proteinExistence type="predicted"/>
<dbReference type="OrthoDB" id="9811562at2"/>
<dbReference type="InterPro" id="IPR050475">
    <property type="entry name" value="Prenyltransferase_related"/>
</dbReference>
<evidence type="ECO:0008006" key="9">
    <source>
        <dbReference type="Google" id="ProtNLM"/>
    </source>
</evidence>
<comment type="caution">
    <text evidence="7">The sequence shown here is derived from an EMBL/GenBank/DDBJ whole genome shotgun (WGS) entry which is preliminary data.</text>
</comment>
<evidence type="ECO:0000256" key="3">
    <source>
        <dbReference type="ARBA" id="ARBA00022692"/>
    </source>
</evidence>
<evidence type="ECO:0000256" key="4">
    <source>
        <dbReference type="ARBA" id="ARBA00022989"/>
    </source>
</evidence>
<comment type="subcellular location">
    <subcellularLocation>
        <location evidence="1">Membrane</location>
        <topology evidence="1">Multi-pass membrane protein</topology>
    </subcellularLocation>
</comment>